<comment type="caution">
    <text evidence="1">The sequence shown here is derived from an EMBL/GenBank/DDBJ whole genome shotgun (WGS) entry which is preliminary data.</text>
</comment>
<evidence type="ECO:0000313" key="2">
    <source>
        <dbReference type="Proteomes" id="UP000177564"/>
    </source>
</evidence>
<proteinExistence type="predicted"/>
<dbReference type="STRING" id="1797240.A3D68_01550"/>
<dbReference type="EMBL" id="MEWU01000008">
    <property type="protein sequence ID" value="OGC83871.1"/>
    <property type="molecule type" value="Genomic_DNA"/>
</dbReference>
<name>A0A1F4XQ28_9BACT</name>
<evidence type="ECO:0000313" key="1">
    <source>
        <dbReference type="EMBL" id="OGC83871.1"/>
    </source>
</evidence>
<protein>
    <submittedName>
        <fullName evidence="1">Uncharacterized protein</fullName>
    </submittedName>
</protein>
<dbReference type="Proteomes" id="UP000177564">
    <property type="component" value="Unassembled WGS sequence"/>
</dbReference>
<sequence>MSPFFKKKKRQEKTIAMLDVESGSVGATLVRISPTLQPRLFAEVRIPIAPLRAVSGSALATQVERAAREALRHISSVAARVRNAPNVSARSFEELSNLSTIDRVAMFLHPPWAGVDFDQSGKALPGAVPEFLDFAQTLSEETFGSVPLSLYSFGASAAPLLHTLYAVEDPCLMCSLTGEMTELVVVDHSGVVGHGTLPLGTNFLVRTLASHGGFSLPEAHSALSLFASGGTHPQILEPLYSASDHFMREFSDAAMALVKAHATKHIFLIAPHGAGQWLTRSMTEHDTSSIFPDGGTIRTVGPQHLTPHVAAHGSIPDTALLVGALFIDARLSRV</sequence>
<accession>A0A1F4XQ28</accession>
<organism evidence="1 2">
    <name type="scientific">Candidatus Adlerbacteria bacterium RIFCSPHIGHO2_02_FULL_52_17</name>
    <dbReference type="NCBI Taxonomy" id="1797240"/>
    <lineage>
        <taxon>Bacteria</taxon>
        <taxon>Candidatus Adleribacteriota</taxon>
    </lineage>
</organism>
<reference evidence="1 2" key="1">
    <citation type="journal article" date="2016" name="Nat. Commun.">
        <title>Thousands of microbial genomes shed light on interconnected biogeochemical processes in an aquifer system.</title>
        <authorList>
            <person name="Anantharaman K."/>
            <person name="Brown C.T."/>
            <person name="Hug L.A."/>
            <person name="Sharon I."/>
            <person name="Castelle C.J."/>
            <person name="Probst A.J."/>
            <person name="Thomas B.C."/>
            <person name="Singh A."/>
            <person name="Wilkins M.J."/>
            <person name="Karaoz U."/>
            <person name="Brodie E.L."/>
            <person name="Williams K.H."/>
            <person name="Hubbard S.S."/>
            <person name="Banfield J.F."/>
        </authorList>
    </citation>
    <scope>NUCLEOTIDE SEQUENCE [LARGE SCALE GENOMIC DNA]</scope>
</reference>
<dbReference type="AlphaFoldDB" id="A0A1F4XQ28"/>
<gene>
    <name evidence="1" type="ORF">A3D68_01550</name>
</gene>